<dbReference type="InterPro" id="IPR036397">
    <property type="entry name" value="RNaseH_sf"/>
</dbReference>
<gene>
    <name evidence="3" type="ORF">AK812_SmicGene10383</name>
</gene>
<dbReference type="InterPro" id="IPR051553">
    <property type="entry name" value="Ran_GTPase-activating"/>
</dbReference>
<dbReference type="InterPro" id="IPR009091">
    <property type="entry name" value="RCC1/BLIP-II"/>
</dbReference>
<dbReference type="Proteomes" id="UP000186817">
    <property type="component" value="Unassembled WGS sequence"/>
</dbReference>
<dbReference type="PROSITE" id="PS50994">
    <property type="entry name" value="INTEGRASE"/>
    <property type="match status" value="1"/>
</dbReference>
<dbReference type="GO" id="GO:0015074">
    <property type="term" value="P:DNA integration"/>
    <property type="evidence" value="ECO:0007669"/>
    <property type="project" value="InterPro"/>
</dbReference>
<organism evidence="3 4">
    <name type="scientific">Symbiodinium microadriaticum</name>
    <name type="common">Dinoflagellate</name>
    <name type="synonym">Zooxanthella microadriatica</name>
    <dbReference type="NCBI Taxonomy" id="2951"/>
    <lineage>
        <taxon>Eukaryota</taxon>
        <taxon>Sar</taxon>
        <taxon>Alveolata</taxon>
        <taxon>Dinophyceae</taxon>
        <taxon>Suessiales</taxon>
        <taxon>Symbiodiniaceae</taxon>
        <taxon>Symbiodinium</taxon>
    </lineage>
</organism>
<dbReference type="InterPro" id="IPR012337">
    <property type="entry name" value="RNaseH-like_sf"/>
</dbReference>
<dbReference type="PANTHER" id="PTHR45982">
    <property type="entry name" value="REGULATOR OF CHROMOSOME CONDENSATION"/>
    <property type="match status" value="1"/>
</dbReference>
<dbReference type="GO" id="GO:0003676">
    <property type="term" value="F:nucleic acid binding"/>
    <property type="evidence" value="ECO:0007669"/>
    <property type="project" value="InterPro"/>
</dbReference>
<sequence>MSGRDCLWEISGAPHCWLSLAAEEHGLSSFPVNLRNGFDIYHKDTWARLRDLRRERKPLKLWFSLPFTKWCSWTSVNYNNPEGQEKLATARRKERRLLWEVNQFIKEAMYEDPAIQIYFEWPWPNNGWKQRPMEDLQEHMADQGTPWLSCRVDGCNYGLRTEDGNQFIKRPWLIRTTDECFHRVFRAKVCPGNHGIHADVSKVTAASSFYPWRLVQAIARHWRDQLAPARHHRLLLQREEIPQRAGGDDLEDADHLGYLPTEHLAVEDEVEEEHDLLTMKEDERLIVEHMAREARLRQDFSMDTCQVIMMELAHRLGCASSRHGRWPQGSPLHVVFGGYSHGKFGGLTTSTTKFPEVVKFLNLYLMHYNPRGQWSSLMVTFNGRALPHRDHHNMKNTTNLLHCLGNFEGGGLWIQSMDSEVSTSDTRRKLPDGIMALGKVADANRKFVTFRPEVFHATQPWTGYRVAISAYTTRLLFDMDSEARQRLRDLGFPMLSKAPVGAPDLLPAQVEEVELEGVDPRELRDWEAQVAKFHKAAGHPTNRNLARIVKDAGHPGWKVEVALRHQCPACLSLKPGGTSSGQVPPASTQTMYAAWEAVGVDSGEWVPPGSRTKVKFLLFMDLATKLRVICPLFTYNFLEMRAESGGDLIRSFSERWLGVFPKPKILVLDAAKSFVSDAVHEFASSVNILLSYVAEKEAWAHGTVEAGVQDVKMTASAIYLDAMDQDPYVTLHLATSALNSTEYTAGFSSFQWAYGKEYSLTDEDVRTYTAANFKDEFSKLVALREKAEATARHTRAKRVLSKLGNTIVRQPLRQYQPLDLVKVWRKAAQREEGWPTGSYEGQEEEEVEAENARLRPGPDIAFDLVCAIDSLDKPSFKDPKAEAGELDQRSRALGVPSPAGPLQGPREAEAILAAKHKAVSQEDYFYFVAQTEGALEKFIGRMKPSLMLATFDFTLKEVLYDQVKSDPESKAGEVFPQWDAHLGNLAGERWLWGWSGLGSKCFTGFKFKEVADELKKGKTEQQLEGAEATWLQAILDGGGPQIASGVVPTALPLPPDDAAWEDPGPGPHSVLTASGKKLRHCATVFSFIATCERQAFPNLTSPLAVMALFFASFENGLKAYQTENGAVVSSFDELEVATPSTDVLMKMTRAEIAVLELPPDEGNAESLAAATNFNLRAHMSHFAPNHVSSAAFKVLEKKVIPVHHKVQTDDIDVELLATRAMPITVEVGLLSGKRVAVQAGLGEEVALLKRRAQIALGVGKGRLVNSSGCVLDACSTIKDAMLQSGDCLTLHINRLQIQASSRSFAAILGDGSVVTWGDARSGGDSSAVQHQLKNVQQIQATRGFNASAFAAILGDGSVVTWGDSYNGGDSCAVQAQLKNVQQIQASGAAFAAILVDGSVVTWGGADHGGDSSAVQDQLKNVQQIQASHYAFAAILGDGSVVAWGHAKNGGDSGAVKDQLRNVQHIQASWYAFAAILGDRTVVTWGSIVGSSAVQAQLKDVQQIQATNTAFAAIRGDGSVVTWGVAGSGGDSSAVQDQLKNVQQIQACKVGFAAILGDGSVVIWGAARTGVDSSDVQDQMKNVQLIQASGFAYAGIRSDGSVVTWGDAEYGADSSAVQDQLKNVQQIHATWFAFAAILGNGSVVTWGHARFGGDGSAVQGQLTNRSERA</sequence>
<keyword evidence="4" id="KW-1185">Reference proteome</keyword>
<evidence type="ECO:0000313" key="3">
    <source>
        <dbReference type="EMBL" id="OLQ06345.1"/>
    </source>
</evidence>
<evidence type="ECO:0000259" key="2">
    <source>
        <dbReference type="PROSITE" id="PS50994"/>
    </source>
</evidence>
<dbReference type="OrthoDB" id="5370059at2759"/>
<dbReference type="SUPFAM" id="SSF53098">
    <property type="entry name" value="Ribonuclease H-like"/>
    <property type="match status" value="1"/>
</dbReference>
<evidence type="ECO:0000256" key="1">
    <source>
        <dbReference type="SAM" id="MobiDB-lite"/>
    </source>
</evidence>
<dbReference type="Gene3D" id="3.30.420.10">
    <property type="entry name" value="Ribonuclease H-like superfamily/Ribonuclease H"/>
    <property type="match status" value="1"/>
</dbReference>
<dbReference type="EMBL" id="LSRX01000162">
    <property type="protein sequence ID" value="OLQ06345.1"/>
    <property type="molecule type" value="Genomic_DNA"/>
</dbReference>
<name>A0A1Q9EFY3_SYMMI</name>
<accession>A0A1Q9EFY3</accession>
<feature type="region of interest" description="Disordered" evidence="1">
    <location>
        <begin position="877"/>
        <end position="901"/>
    </location>
</feature>
<dbReference type="PANTHER" id="PTHR45982:SF1">
    <property type="entry name" value="REGULATOR OF CHROMOSOME CONDENSATION"/>
    <property type="match status" value="1"/>
</dbReference>
<dbReference type="Gene3D" id="2.130.10.30">
    <property type="entry name" value="Regulator of chromosome condensation 1/beta-lactamase-inhibitor protein II"/>
    <property type="match status" value="2"/>
</dbReference>
<evidence type="ECO:0000313" key="4">
    <source>
        <dbReference type="Proteomes" id="UP000186817"/>
    </source>
</evidence>
<dbReference type="SUPFAM" id="SSF50985">
    <property type="entry name" value="RCC1/BLIP-II"/>
    <property type="match status" value="1"/>
</dbReference>
<feature type="compositionally biased region" description="Basic and acidic residues" evidence="1">
    <location>
        <begin position="877"/>
        <end position="890"/>
    </location>
</feature>
<reference evidence="3 4" key="1">
    <citation type="submission" date="2016-02" db="EMBL/GenBank/DDBJ databases">
        <title>Genome analysis of coral dinoflagellate symbionts highlights evolutionary adaptations to a symbiotic lifestyle.</title>
        <authorList>
            <person name="Aranda M."/>
            <person name="Li Y."/>
            <person name="Liew Y.J."/>
            <person name="Baumgarten S."/>
            <person name="Simakov O."/>
            <person name="Wilson M."/>
            <person name="Piel J."/>
            <person name="Ashoor H."/>
            <person name="Bougouffa S."/>
            <person name="Bajic V.B."/>
            <person name="Ryu T."/>
            <person name="Ravasi T."/>
            <person name="Bayer T."/>
            <person name="Micklem G."/>
            <person name="Kim H."/>
            <person name="Bhak J."/>
            <person name="Lajeunesse T.C."/>
            <person name="Voolstra C.R."/>
        </authorList>
    </citation>
    <scope>NUCLEOTIDE SEQUENCE [LARGE SCALE GENOMIC DNA]</scope>
    <source>
        <strain evidence="3 4">CCMP2467</strain>
    </source>
</reference>
<proteinExistence type="predicted"/>
<comment type="caution">
    <text evidence="3">The sequence shown here is derived from an EMBL/GenBank/DDBJ whole genome shotgun (WGS) entry which is preliminary data.</text>
</comment>
<dbReference type="InterPro" id="IPR001584">
    <property type="entry name" value="Integrase_cat-core"/>
</dbReference>
<feature type="domain" description="Integrase catalytic" evidence="2">
    <location>
        <begin position="580"/>
        <end position="763"/>
    </location>
</feature>
<protein>
    <recommendedName>
        <fullName evidence="2">Integrase catalytic domain-containing protein</fullName>
    </recommendedName>
</protein>